<evidence type="ECO:0000313" key="1">
    <source>
        <dbReference type="EMBL" id="CCA25215.1"/>
    </source>
</evidence>
<sequence length="210" mass="23450">MCTKGAETSAKNVEAFAANVVTLGSARSVEYLATSRLRAQKETEREQHRVKWISSSSRHLVNDDKLLEDPKEYVCECVAANGGYLRINKRGSVTITTTIMEKTSKNGDVTVVGIYVDDLLVTASNPEMDLGEVRKFLGMRVNLDNAETYPLYQQAAIEEMVTQHGLMEANGVRAPGLLGSGSARGKRECHYRRWRPSLLLPRTSHENYWV</sequence>
<gene>
    <name evidence="1" type="primary">AlNc14C282G10126</name>
    <name evidence="1" type="ORF">ALNC14_113590</name>
</gene>
<name>F0WUX9_9STRA</name>
<dbReference type="EMBL" id="FR824327">
    <property type="protein sequence ID" value="CCA25215.1"/>
    <property type="molecule type" value="Genomic_DNA"/>
</dbReference>
<proteinExistence type="predicted"/>
<dbReference type="AlphaFoldDB" id="F0WUX9"/>
<reference evidence="1" key="2">
    <citation type="submission" date="2011-02" db="EMBL/GenBank/DDBJ databases">
        <authorList>
            <person name="MacLean D."/>
        </authorList>
    </citation>
    <scope>NUCLEOTIDE SEQUENCE</scope>
</reference>
<protein>
    <submittedName>
        <fullName evidence="1">AlNc14C282G10126 protein</fullName>
    </submittedName>
</protein>
<dbReference type="HOGENOM" id="CLU_1312120_0_0_1"/>
<reference evidence="1" key="1">
    <citation type="journal article" date="2011" name="PLoS Biol.">
        <title>Gene gain and loss during evolution of obligate parasitism in the white rust pathogen of Arabidopsis thaliana.</title>
        <authorList>
            <person name="Kemen E."/>
            <person name="Gardiner A."/>
            <person name="Schultz-Larsen T."/>
            <person name="Kemen A.C."/>
            <person name="Balmuth A.L."/>
            <person name="Robert-Seilaniantz A."/>
            <person name="Bailey K."/>
            <person name="Holub E."/>
            <person name="Studholme D.J."/>
            <person name="Maclean D."/>
            <person name="Jones J.D."/>
        </authorList>
    </citation>
    <scope>NUCLEOTIDE SEQUENCE</scope>
</reference>
<accession>F0WUX9</accession>
<organism evidence="1">
    <name type="scientific">Albugo laibachii Nc14</name>
    <dbReference type="NCBI Taxonomy" id="890382"/>
    <lineage>
        <taxon>Eukaryota</taxon>
        <taxon>Sar</taxon>
        <taxon>Stramenopiles</taxon>
        <taxon>Oomycota</taxon>
        <taxon>Peronosporomycetes</taxon>
        <taxon>Albuginales</taxon>
        <taxon>Albuginaceae</taxon>
        <taxon>Albugo</taxon>
    </lineage>
</organism>